<protein>
    <recommendedName>
        <fullName evidence="3">NACHT domain-containing protein</fullName>
    </recommendedName>
</protein>
<dbReference type="HOGENOM" id="CLU_371244_0_0_5"/>
<evidence type="ECO:0000313" key="1">
    <source>
        <dbReference type="EMBL" id="AHK70727.1"/>
    </source>
</evidence>
<organism evidence="1 2">
    <name type="scientific">Gluconobacter oxydans DSM 3504</name>
    <dbReference type="NCBI Taxonomy" id="1288313"/>
    <lineage>
        <taxon>Bacteria</taxon>
        <taxon>Pseudomonadati</taxon>
        <taxon>Pseudomonadota</taxon>
        <taxon>Alphaproteobacteria</taxon>
        <taxon>Acetobacterales</taxon>
        <taxon>Acetobacteraceae</taxon>
        <taxon>Gluconobacter</taxon>
    </lineage>
</organism>
<dbReference type="InterPro" id="IPR027417">
    <property type="entry name" value="P-loop_NTPase"/>
</dbReference>
<dbReference type="GeneID" id="56906820"/>
<dbReference type="RefSeq" id="WP_148295886.1">
    <property type="nucleotide sequence ID" value="NZ_CP004373.1"/>
</dbReference>
<dbReference type="KEGG" id="goy:GLS_c08140"/>
<name>A0A067Z3Q5_GLUOY</name>
<proteinExistence type="predicted"/>
<sequence>MSKGDLFERKVREFSAVRFSLPFRQEHLAGINFDCVASRRDDYKIIIEATVNHTLEKIRGDVARLQIVKQKLLGEGVFAEVYIILEKEPTTSMIESARAARIEITSFEIFYRNWYDSSSYVAARLQRSFGSAINETQEGPDTRPYVPVFFDDRSGHRYKLEDLVTRIQHGARIVMIGDFGTGKSRCIQELFSKLIPKNATEKSPISIDLRTMWGTQSAEELIYRHYSMLQLDGMKERAVEALHKGDLFLLLDGFDELAIQEWGSEPDAIAKSRARTMEPIRDILNRTKSGAIICGREHYFSSDNEMLAALGLNKTAIIVETPPEFSMDEAKKFLHTAGYDGHIPIWLPRKPLIAEMYANFSQKKLIDASSGRPEFWESFIDALCSRDSQIRASYDPETIKNILRLLSRKTRIAPDGRGPITPTDVQQAFTSIVGQHPAQEAISMLQRLPGLGRVAAETDDRQFIDDFIAEGLRGFDVSSILATFEENIKSSEWKHGAGNLGLEIIANRLNKSFTIIDAVKRIQNGRGENEGPLNCDIVGGIALSSVSEIDISGSEICGGYISTFDLSEKKIEGLHLSGCEIGYLNIFNSNTIDTIISDSIIETLDGVSGSEVPDWIKNCEIEKKSNLDTVARIRKTHLKPSEIILVTILRKTFFQPGSGRKEEALLRGLGEYGDAKLQGKVLRILVSSEFLQEANGRSGKLYIPERSKTSRASKMMSQLQQSNDPIWLEVSRF</sequence>
<accession>A0A067Z3Q5</accession>
<dbReference type="SUPFAM" id="SSF52540">
    <property type="entry name" value="P-loop containing nucleoside triphosphate hydrolases"/>
    <property type="match status" value="1"/>
</dbReference>
<evidence type="ECO:0008006" key="3">
    <source>
        <dbReference type="Google" id="ProtNLM"/>
    </source>
</evidence>
<evidence type="ECO:0000313" key="2">
    <source>
        <dbReference type="Proteomes" id="UP000031656"/>
    </source>
</evidence>
<reference evidence="1 2" key="1">
    <citation type="journal article" date="2015" name="Appl. Microbiol. Biotechnol.">
        <title>The consequence of an additional NADH dehydrogenase paralog on the growth of Gluconobacter oxydans DSM3504.</title>
        <authorList>
            <person name="Kostner D."/>
            <person name="Luchterhand B."/>
            <person name="Junker A."/>
            <person name="Volland S."/>
            <person name="Daniel R."/>
            <person name="Buchs J."/>
            <person name="Liebl W."/>
            <person name="Ehrenreich A."/>
        </authorList>
    </citation>
    <scope>NUCLEOTIDE SEQUENCE [LARGE SCALE GENOMIC DNA]</scope>
    <source>
        <strain evidence="1">DSM 3504</strain>
    </source>
</reference>
<dbReference type="EMBL" id="CP004373">
    <property type="protein sequence ID" value="AHK70727.1"/>
    <property type="molecule type" value="Genomic_DNA"/>
</dbReference>
<dbReference type="Proteomes" id="UP000031656">
    <property type="component" value="Chromosome"/>
</dbReference>
<dbReference type="AlphaFoldDB" id="A0A067Z3Q5"/>
<gene>
    <name evidence="1" type="ORF">GLS_c08140</name>
</gene>
<dbReference type="Gene3D" id="3.40.50.300">
    <property type="entry name" value="P-loop containing nucleotide triphosphate hydrolases"/>
    <property type="match status" value="1"/>
</dbReference>